<dbReference type="InterPro" id="IPR036291">
    <property type="entry name" value="NAD(P)-bd_dom_sf"/>
</dbReference>
<protein>
    <recommendedName>
        <fullName evidence="3">Saccharopine dehydrogenase NADP binding domain-containing protein</fullName>
    </recommendedName>
</protein>
<evidence type="ECO:0000313" key="2">
    <source>
        <dbReference type="Proteomes" id="UP001165136"/>
    </source>
</evidence>
<dbReference type="Gene3D" id="3.40.50.720">
    <property type="entry name" value="NAD(P)-binding Rossmann-like Domain"/>
    <property type="match status" value="1"/>
</dbReference>
<dbReference type="AlphaFoldDB" id="A0A9W6RAA8"/>
<reference evidence="1" key="1">
    <citation type="submission" date="2023-03" db="EMBL/GenBank/DDBJ databases">
        <title>Amycolatopsis taiwanensis NBRC 103393.</title>
        <authorList>
            <person name="Ichikawa N."/>
            <person name="Sato H."/>
            <person name="Tonouchi N."/>
        </authorList>
    </citation>
    <scope>NUCLEOTIDE SEQUENCE</scope>
    <source>
        <strain evidence="1">NBRC 103393</strain>
    </source>
</reference>
<dbReference type="SUPFAM" id="SSF51735">
    <property type="entry name" value="NAD(P)-binding Rossmann-fold domains"/>
    <property type="match status" value="1"/>
</dbReference>
<evidence type="ECO:0000313" key="1">
    <source>
        <dbReference type="EMBL" id="GLY70300.1"/>
    </source>
</evidence>
<name>A0A9W6RAA8_9PSEU</name>
<accession>A0A9W6RAA8</accession>
<dbReference type="EMBL" id="BSTI01000022">
    <property type="protein sequence ID" value="GLY70300.1"/>
    <property type="molecule type" value="Genomic_DNA"/>
</dbReference>
<sequence>MVSRVSVPRIVVTGSGSLARSVCYSLATELTTPATVSILARAGGKAAELAFVASVRARVSERAVVFYGRGVDFADLDGVLGELAPDLVVHCVSHQSPWERGTAPSAWTELLRMTGFGLTLPLQAELLIDVAESLRRVAPDCLLINACFPDAVNPVAHALGFPVFCGIGNISTISAAIAATLDWKDHRSLHLLAHHLHLHAPADTADEARVWCENVERDDVRALLAGMRSTARAELNQIGGHAAARLIDSLLTGGTTDTHVPSPLGLPGGYPVRIRDRSIELRLPKGIDAEAAIAWNQRMALLDGVVVDGGQVRFAPSVGEHVPEFAEPFPVTEIRYACARLLALRERLREVAP</sequence>
<comment type="caution">
    <text evidence="1">The sequence shown here is derived from an EMBL/GenBank/DDBJ whole genome shotgun (WGS) entry which is preliminary data.</text>
</comment>
<evidence type="ECO:0008006" key="3">
    <source>
        <dbReference type="Google" id="ProtNLM"/>
    </source>
</evidence>
<keyword evidence="2" id="KW-1185">Reference proteome</keyword>
<gene>
    <name evidence="1" type="ORF">Atai01_69190</name>
</gene>
<proteinExistence type="predicted"/>
<organism evidence="1 2">
    <name type="scientific">Amycolatopsis taiwanensis</name>
    <dbReference type="NCBI Taxonomy" id="342230"/>
    <lineage>
        <taxon>Bacteria</taxon>
        <taxon>Bacillati</taxon>
        <taxon>Actinomycetota</taxon>
        <taxon>Actinomycetes</taxon>
        <taxon>Pseudonocardiales</taxon>
        <taxon>Pseudonocardiaceae</taxon>
        <taxon>Amycolatopsis</taxon>
    </lineage>
</organism>
<dbReference type="Proteomes" id="UP001165136">
    <property type="component" value="Unassembled WGS sequence"/>
</dbReference>